<dbReference type="EMBL" id="JAQOUE010000001">
    <property type="protein sequence ID" value="MDT7042724.1"/>
    <property type="molecule type" value="Genomic_DNA"/>
</dbReference>
<evidence type="ECO:0000313" key="1">
    <source>
        <dbReference type="EMBL" id="MDT7042724.1"/>
    </source>
</evidence>
<sequence>MADYVGEQIAALRDEDWGVREDAALALGQSGDPRGVRPLIDALRDSDRAVQTAATSALMAIGEPAIMDLGSCLRDPDLSVQEAAASILSSIADERVVEPLMSALLSEDWVVRMHASRAMARLACPQAIETLVLLLQDKVPAVRDEAMLALKAIGEHVMTPLLNTLKDKDWRVRLKTTETLGVLGSKTAVQPLMGIVKDDPDTAVRQDAIRALGKIGDQTATEYLLGLIEDPRLQIQAIEALGKIGDRRSVPTLLKLVIRLDPREFEGRVPTCDDEKYERDLALVEAAVRALARLKDDQAIPVLILALQSTLVRKEAAEALSVFGKAAIPPLVEQFKKEPDENIQYHLKETLTRLGWNPNRIRLS</sequence>
<dbReference type="Gene3D" id="1.25.10.10">
    <property type="entry name" value="Leucine-rich Repeat Variant"/>
    <property type="match status" value="3"/>
</dbReference>
<dbReference type="RefSeq" id="WP_313833173.1">
    <property type="nucleotide sequence ID" value="NZ_JAQOUE010000001.1"/>
</dbReference>
<keyword evidence="2" id="KW-1185">Reference proteome</keyword>
<dbReference type="InterPro" id="IPR004155">
    <property type="entry name" value="PBS_lyase_HEAT"/>
</dbReference>
<evidence type="ECO:0000313" key="2">
    <source>
        <dbReference type="Proteomes" id="UP001250932"/>
    </source>
</evidence>
<protein>
    <submittedName>
        <fullName evidence="1">HEAT repeat domain-containing protein</fullName>
    </submittedName>
</protein>
<dbReference type="Pfam" id="PF03130">
    <property type="entry name" value="HEAT_PBS"/>
    <property type="match status" value="3"/>
</dbReference>
<name>A0ABU3K8J7_9BACT</name>
<comment type="caution">
    <text evidence="1">The sequence shown here is derived from an EMBL/GenBank/DDBJ whole genome shotgun (WGS) entry which is preliminary data.</text>
</comment>
<dbReference type="Pfam" id="PF13646">
    <property type="entry name" value="HEAT_2"/>
    <property type="match status" value="3"/>
</dbReference>
<dbReference type="SUPFAM" id="SSF48371">
    <property type="entry name" value="ARM repeat"/>
    <property type="match status" value="2"/>
</dbReference>
<dbReference type="InterPro" id="IPR016024">
    <property type="entry name" value="ARM-type_fold"/>
</dbReference>
<dbReference type="InterPro" id="IPR011989">
    <property type="entry name" value="ARM-like"/>
</dbReference>
<accession>A0ABU3K8J7</accession>
<reference evidence="1 2" key="1">
    <citation type="journal article" date="2023" name="ISME J.">
        <title>Cultivation and genomic characterization of novel and ubiquitous marine nitrite-oxidizing bacteria from the Nitrospirales.</title>
        <authorList>
            <person name="Mueller A.J."/>
            <person name="Daebeler A."/>
            <person name="Herbold C.W."/>
            <person name="Kirkegaard R.H."/>
            <person name="Daims H."/>
        </authorList>
    </citation>
    <scope>NUCLEOTIDE SEQUENCE [LARGE SCALE GENOMIC DNA]</scope>
    <source>
        <strain evidence="1 2">EB</strain>
    </source>
</reference>
<dbReference type="PANTHER" id="PTHR12697:SF5">
    <property type="entry name" value="DEOXYHYPUSINE HYDROXYLASE"/>
    <property type="match status" value="1"/>
</dbReference>
<organism evidence="1 2">
    <name type="scientific">Candidatus Nitronereus thalassa</name>
    <dbReference type="NCBI Taxonomy" id="3020898"/>
    <lineage>
        <taxon>Bacteria</taxon>
        <taxon>Pseudomonadati</taxon>
        <taxon>Nitrospirota</taxon>
        <taxon>Nitrospiria</taxon>
        <taxon>Nitrospirales</taxon>
        <taxon>Nitrospiraceae</taxon>
        <taxon>Candidatus Nitronereus</taxon>
    </lineage>
</organism>
<proteinExistence type="predicted"/>
<dbReference type="SMART" id="SM00567">
    <property type="entry name" value="EZ_HEAT"/>
    <property type="match status" value="10"/>
</dbReference>
<dbReference type="PANTHER" id="PTHR12697">
    <property type="entry name" value="PBS LYASE HEAT-LIKE PROTEIN"/>
    <property type="match status" value="1"/>
</dbReference>
<dbReference type="Proteomes" id="UP001250932">
    <property type="component" value="Unassembled WGS sequence"/>
</dbReference>
<gene>
    <name evidence="1" type="ORF">PPG34_10210</name>
</gene>